<sequence length="305" mass="33155">MTSPRFGNAPVSYGVFGSTTQGAAPRDLLRSVADAGYDGCELGPPGFFGSAVQTAEAYREVDLSAVGSYVPLHLAGTDAAMAHDLAGMAATCTELLECGGGLAILADEGSPELLINPARDWLDRSLSLNAESWDRLAARVRDAQSRVEQAGLTASFHPHISTYVESPWEVEILLERTDIHLTLDIGHMALAGADPVKCVRDWGHRINHVHIKDVSIEILLAARAQQRTDFDVWWADVCVPLGQGDVDIPGVLEALAALDYQGWLVVEQDRGPTLKHEYPDVAREQAANGVWLREHWQRASESQRS</sequence>
<dbReference type="Gene3D" id="3.20.20.150">
    <property type="entry name" value="Divalent-metal-dependent TIM barrel enzymes"/>
    <property type="match status" value="1"/>
</dbReference>
<dbReference type="InterPro" id="IPR050312">
    <property type="entry name" value="IolE/XylAMocC-like"/>
</dbReference>
<dbReference type="InterPro" id="IPR013022">
    <property type="entry name" value="Xyl_isomerase-like_TIM-brl"/>
</dbReference>
<dbReference type="SUPFAM" id="SSF51658">
    <property type="entry name" value="Xylose isomerase-like"/>
    <property type="match status" value="1"/>
</dbReference>
<reference evidence="2" key="1">
    <citation type="submission" date="2020-05" db="EMBL/GenBank/DDBJ databases">
        <authorList>
            <person name="Chiriac C."/>
            <person name="Salcher M."/>
            <person name="Ghai R."/>
            <person name="Kavagutti S V."/>
        </authorList>
    </citation>
    <scope>NUCLEOTIDE SEQUENCE</scope>
</reference>
<evidence type="ECO:0000313" key="2">
    <source>
        <dbReference type="EMBL" id="CAB4743474.1"/>
    </source>
</evidence>
<dbReference type="Pfam" id="PF01261">
    <property type="entry name" value="AP_endonuc_2"/>
    <property type="match status" value="1"/>
</dbReference>
<dbReference type="InterPro" id="IPR036237">
    <property type="entry name" value="Xyl_isomerase-like_sf"/>
</dbReference>
<dbReference type="AlphaFoldDB" id="A0A6J6T9A6"/>
<name>A0A6J6T9A6_9ZZZZ</name>
<evidence type="ECO:0000259" key="1">
    <source>
        <dbReference type="Pfam" id="PF01261"/>
    </source>
</evidence>
<organism evidence="2">
    <name type="scientific">freshwater metagenome</name>
    <dbReference type="NCBI Taxonomy" id="449393"/>
    <lineage>
        <taxon>unclassified sequences</taxon>
        <taxon>metagenomes</taxon>
        <taxon>ecological metagenomes</taxon>
    </lineage>
</organism>
<dbReference type="EMBL" id="CAEZYZ010000055">
    <property type="protein sequence ID" value="CAB4743474.1"/>
    <property type="molecule type" value="Genomic_DNA"/>
</dbReference>
<protein>
    <submittedName>
        <fullName evidence="2">Unannotated protein</fullName>
    </submittedName>
</protein>
<proteinExistence type="predicted"/>
<dbReference type="PANTHER" id="PTHR12110:SF41">
    <property type="entry name" value="INOSOSE DEHYDRATASE"/>
    <property type="match status" value="1"/>
</dbReference>
<gene>
    <name evidence="2" type="ORF">UFOPK2810_00457</name>
</gene>
<accession>A0A6J6T9A6</accession>
<dbReference type="PANTHER" id="PTHR12110">
    <property type="entry name" value="HYDROXYPYRUVATE ISOMERASE"/>
    <property type="match status" value="1"/>
</dbReference>
<feature type="domain" description="Xylose isomerase-like TIM barrel" evidence="1">
    <location>
        <begin position="30"/>
        <end position="293"/>
    </location>
</feature>